<comment type="subcellular location">
    <subcellularLocation>
        <location evidence="1">Cell membrane</location>
        <topology evidence="1">Multi-pass membrane protein</topology>
    </subcellularLocation>
</comment>
<feature type="transmembrane region" description="Helical" evidence="7">
    <location>
        <begin position="335"/>
        <end position="356"/>
    </location>
</feature>
<feature type="transmembrane region" description="Helical" evidence="7">
    <location>
        <begin position="45"/>
        <end position="67"/>
    </location>
</feature>
<dbReference type="GO" id="GO:0050909">
    <property type="term" value="P:sensory perception of taste"/>
    <property type="evidence" value="ECO:0007669"/>
    <property type="project" value="InterPro"/>
</dbReference>
<evidence type="ECO:0000256" key="6">
    <source>
        <dbReference type="ARBA" id="ARBA00023170"/>
    </source>
</evidence>
<accession>E9GI40</accession>
<feature type="transmembrane region" description="Helical" evidence="7">
    <location>
        <begin position="199"/>
        <end position="216"/>
    </location>
</feature>
<sequence>MASGELFRSLSPLFWVLRVTGGTPFVHSDSFAGMLGFQWCHPQTFWFAFVTLVHVSFISAQVFGGLFSLGDKSDNEIDEPGAHFVTNPTAQLTNSISQARFLVDTFVLSKFIHFQLASFQIFFEQMDSVDRAVLSVVTRRTRKMIIFAISIYLFWDMIFLIYGFDGIFREHGKDSAWMFAGRITINLMHIIGQLHSNMLVILFASLCYIIGLRFAGLKEILQQTVVIDEGIFRHLWNNNFDSHNASPSITQPSMQNRVLPDNESLPDVGPPITILDGPLSSRLVFLKTVYLSLSEAVLVHFNQVFGLSLLFYLISKLISVSIGCHSFIHHIMKNLNIGLFWCLTNIPDITAMFIIFQSADYVRNQVKSFFSSVARISTQDVTNAERSEIQTFILQLRGESIELSVCGLFKLGKQLLPAVAGTIATYILVLFQFNASEDVINADVKGSVI</sequence>
<organism evidence="8 9">
    <name type="scientific">Daphnia pulex</name>
    <name type="common">Water flea</name>
    <dbReference type="NCBI Taxonomy" id="6669"/>
    <lineage>
        <taxon>Eukaryota</taxon>
        <taxon>Metazoa</taxon>
        <taxon>Ecdysozoa</taxon>
        <taxon>Arthropoda</taxon>
        <taxon>Crustacea</taxon>
        <taxon>Branchiopoda</taxon>
        <taxon>Diplostraca</taxon>
        <taxon>Cladocera</taxon>
        <taxon>Anomopoda</taxon>
        <taxon>Daphniidae</taxon>
        <taxon>Daphnia</taxon>
    </lineage>
</organism>
<dbReference type="GO" id="GO:0008049">
    <property type="term" value="P:male courtship behavior"/>
    <property type="evidence" value="ECO:0000318"/>
    <property type="project" value="GO_Central"/>
</dbReference>
<dbReference type="OMA" id="RITINLM"/>
<keyword evidence="3 7" id="KW-0812">Transmembrane</keyword>
<feature type="transmembrane region" description="Helical" evidence="7">
    <location>
        <begin position="144"/>
        <end position="164"/>
    </location>
</feature>
<name>E9GI40_DAPPU</name>
<dbReference type="FunCoup" id="E9GI40">
    <property type="interactions" value="28"/>
</dbReference>
<gene>
    <name evidence="8" type="primary">DpuGr58</name>
    <name evidence="8" type="ORF">DAPPUDRAFT_318197</name>
</gene>
<dbReference type="EMBL" id="GL732546">
    <property type="protein sequence ID" value="EFX80608.1"/>
    <property type="molecule type" value="Genomic_DNA"/>
</dbReference>
<keyword evidence="2" id="KW-1003">Cell membrane</keyword>
<dbReference type="GO" id="GO:0030424">
    <property type="term" value="C:axon"/>
    <property type="evidence" value="ECO:0000318"/>
    <property type="project" value="GO_Central"/>
</dbReference>
<keyword evidence="9" id="KW-1185">Reference proteome</keyword>
<evidence type="ECO:0008006" key="10">
    <source>
        <dbReference type="Google" id="ProtNLM"/>
    </source>
</evidence>
<dbReference type="OrthoDB" id="6362849at2759"/>
<reference evidence="8 9" key="1">
    <citation type="journal article" date="2011" name="Science">
        <title>The ecoresponsive genome of Daphnia pulex.</title>
        <authorList>
            <person name="Colbourne J.K."/>
            <person name="Pfrender M.E."/>
            <person name="Gilbert D."/>
            <person name="Thomas W.K."/>
            <person name="Tucker A."/>
            <person name="Oakley T.H."/>
            <person name="Tokishita S."/>
            <person name="Aerts A."/>
            <person name="Arnold G.J."/>
            <person name="Basu M.K."/>
            <person name="Bauer D.J."/>
            <person name="Caceres C.E."/>
            <person name="Carmel L."/>
            <person name="Casola C."/>
            <person name="Choi J.H."/>
            <person name="Detter J.C."/>
            <person name="Dong Q."/>
            <person name="Dusheyko S."/>
            <person name="Eads B.D."/>
            <person name="Frohlich T."/>
            <person name="Geiler-Samerotte K.A."/>
            <person name="Gerlach D."/>
            <person name="Hatcher P."/>
            <person name="Jogdeo S."/>
            <person name="Krijgsveld J."/>
            <person name="Kriventseva E.V."/>
            <person name="Kultz D."/>
            <person name="Laforsch C."/>
            <person name="Lindquist E."/>
            <person name="Lopez J."/>
            <person name="Manak J.R."/>
            <person name="Muller J."/>
            <person name="Pangilinan J."/>
            <person name="Patwardhan R.P."/>
            <person name="Pitluck S."/>
            <person name="Pritham E.J."/>
            <person name="Rechtsteiner A."/>
            <person name="Rho M."/>
            <person name="Rogozin I.B."/>
            <person name="Sakarya O."/>
            <person name="Salamov A."/>
            <person name="Schaack S."/>
            <person name="Shapiro H."/>
            <person name="Shiga Y."/>
            <person name="Skalitzky C."/>
            <person name="Smith Z."/>
            <person name="Souvorov A."/>
            <person name="Sung W."/>
            <person name="Tang Z."/>
            <person name="Tsuchiya D."/>
            <person name="Tu H."/>
            <person name="Vos H."/>
            <person name="Wang M."/>
            <person name="Wolf Y.I."/>
            <person name="Yamagata H."/>
            <person name="Yamada T."/>
            <person name="Ye Y."/>
            <person name="Shaw J.R."/>
            <person name="Andrews J."/>
            <person name="Crease T.J."/>
            <person name="Tang H."/>
            <person name="Lucas S.M."/>
            <person name="Robertson H.M."/>
            <person name="Bork P."/>
            <person name="Koonin E.V."/>
            <person name="Zdobnov E.M."/>
            <person name="Grigoriev I.V."/>
            <person name="Lynch M."/>
            <person name="Boore J.L."/>
        </authorList>
    </citation>
    <scope>NUCLEOTIDE SEQUENCE [LARGE SCALE GENOMIC DNA]</scope>
</reference>
<dbReference type="HOGENOM" id="CLU_610107_0_0_1"/>
<dbReference type="PANTHER" id="PTHR21143:SF133">
    <property type="entry name" value="GUSTATORY AND PHEROMONE RECEPTOR 32A-RELATED"/>
    <property type="match status" value="1"/>
</dbReference>
<dbReference type="GO" id="GO:0030425">
    <property type="term" value="C:dendrite"/>
    <property type="evidence" value="ECO:0000318"/>
    <property type="project" value="GO_Central"/>
</dbReference>
<dbReference type="PANTHER" id="PTHR21143">
    <property type="entry name" value="INVERTEBRATE GUSTATORY RECEPTOR"/>
    <property type="match status" value="1"/>
</dbReference>
<dbReference type="KEGG" id="dpx:DAPPUDRAFT_318197"/>
<evidence type="ECO:0000256" key="1">
    <source>
        <dbReference type="ARBA" id="ARBA00004651"/>
    </source>
</evidence>
<evidence type="ECO:0000256" key="2">
    <source>
        <dbReference type="ARBA" id="ARBA00022475"/>
    </source>
</evidence>
<dbReference type="InParanoid" id="E9GI40"/>
<dbReference type="GO" id="GO:0007635">
    <property type="term" value="P:chemosensory behavior"/>
    <property type="evidence" value="ECO:0000318"/>
    <property type="project" value="GO_Central"/>
</dbReference>
<evidence type="ECO:0000256" key="4">
    <source>
        <dbReference type="ARBA" id="ARBA00022989"/>
    </source>
</evidence>
<evidence type="ECO:0000256" key="5">
    <source>
        <dbReference type="ARBA" id="ARBA00023136"/>
    </source>
</evidence>
<keyword evidence="6" id="KW-0675">Receptor</keyword>
<proteinExistence type="predicted"/>
<dbReference type="GO" id="GO:0043025">
    <property type="term" value="C:neuronal cell body"/>
    <property type="evidence" value="ECO:0000318"/>
    <property type="project" value="GO_Central"/>
</dbReference>
<dbReference type="Proteomes" id="UP000000305">
    <property type="component" value="Unassembled WGS sequence"/>
</dbReference>
<dbReference type="GO" id="GO:0005886">
    <property type="term" value="C:plasma membrane"/>
    <property type="evidence" value="ECO:0007669"/>
    <property type="project" value="UniProtKB-SubCell"/>
</dbReference>
<evidence type="ECO:0000256" key="7">
    <source>
        <dbReference type="SAM" id="Phobius"/>
    </source>
</evidence>
<evidence type="ECO:0000256" key="3">
    <source>
        <dbReference type="ARBA" id="ARBA00022692"/>
    </source>
</evidence>
<evidence type="ECO:0000313" key="8">
    <source>
        <dbReference type="EMBL" id="EFX80608.1"/>
    </source>
</evidence>
<keyword evidence="4 7" id="KW-1133">Transmembrane helix</keyword>
<evidence type="ECO:0000313" key="9">
    <source>
        <dbReference type="Proteomes" id="UP000000305"/>
    </source>
</evidence>
<dbReference type="Pfam" id="PF08395">
    <property type="entry name" value="7tm_7"/>
    <property type="match status" value="1"/>
</dbReference>
<keyword evidence="5 7" id="KW-0472">Membrane</keyword>
<protein>
    <recommendedName>
        <fullName evidence="10">Gustatory receptor</fullName>
    </recommendedName>
</protein>
<dbReference type="InterPro" id="IPR013604">
    <property type="entry name" value="7TM_chemorcpt"/>
</dbReference>
<dbReference type="AlphaFoldDB" id="E9GI40"/>